<accession>A0A7X0G389</accession>
<dbReference type="InterPro" id="IPR014710">
    <property type="entry name" value="RmlC-like_jellyroll"/>
</dbReference>
<keyword evidence="3" id="KW-0804">Transcription</keyword>
<dbReference type="CDD" id="cd00038">
    <property type="entry name" value="CAP_ED"/>
    <property type="match status" value="1"/>
</dbReference>
<dbReference type="Pfam" id="PF00027">
    <property type="entry name" value="cNMP_binding"/>
    <property type="match status" value="1"/>
</dbReference>
<evidence type="ECO:0000259" key="5">
    <source>
        <dbReference type="PROSITE" id="PS51063"/>
    </source>
</evidence>
<dbReference type="AlphaFoldDB" id="A0A7X0G389"/>
<organism evidence="6 7">
    <name type="scientific">Actinomadura coerulea</name>
    <dbReference type="NCBI Taxonomy" id="46159"/>
    <lineage>
        <taxon>Bacteria</taxon>
        <taxon>Bacillati</taxon>
        <taxon>Actinomycetota</taxon>
        <taxon>Actinomycetes</taxon>
        <taxon>Streptosporangiales</taxon>
        <taxon>Thermomonosporaceae</taxon>
        <taxon>Actinomadura</taxon>
    </lineage>
</organism>
<dbReference type="Pfam" id="PF13545">
    <property type="entry name" value="HTH_Crp_2"/>
    <property type="match status" value="1"/>
</dbReference>
<dbReference type="Gene3D" id="2.60.120.10">
    <property type="entry name" value="Jelly Rolls"/>
    <property type="match status" value="1"/>
</dbReference>
<evidence type="ECO:0000256" key="2">
    <source>
        <dbReference type="ARBA" id="ARBA00023125"/>
    </source>
</evidence>
<dbReference type="InterPro" id="IPR036390">
    <property type="entry name" value="WH_DNA-bd_sf"/>
</dbReference>
<dbReference type="GO" id="GO:0003677">
    <property type="term" value="F:DNA binding"/>
    <property type="evidence" value="ECO:0007669"/>
    <property type="project" value="UniProtKB-KW"/>
</dbReference>
<dbReference type="SMART" id="SM00100">
    <property type="entry name" value="cNMP"/>
    <property type="match status" value="1"/>
</dbReference>
<dbReference type="GO" id="GO:0006355">
    <property type="term" value="P:regulation of DNA-templated transcription"/>
    <property type="evidence" value="ECO:0007669"/>
    <property type="project" value="InterPro"/>
</dbReference>
<dbReference type="Gene3D" id="1.10.10.10">
    <property type="entry name" value="Winged helix-like DNA-binding domain superfamily/Winged helix DNA-binding domain"/>
    <property type="match status" value="1"/>
</dbReference>
<dbReference type="PROSITE" id="PS51063">
    <property type="entry name" value="HTH_CRP_2"/>
    <property type="match status" value="1"/>
</dbReference>
<dbReference type="Proteomes" id="UP000546324">
    <property type="component" value="Unassembled WGS sequence"/>
</dbReference>
<gene>
    <name evidence="6" type="ORF">BKA00_005502</name>
</gene>
<dbReference type="InterPro" id="IPR012318">
    <property type="entry name" value="HTH_CRP"/>
</dbReference>
<evidence type="ECO:0000313" key="7">
    <source>
        <dbReference type="Proteomes" id="UP000546324"/>
    </source>
</evidence>
<dbReference type="InterPro" id="IPR018490">
    <property type="entry name" value="cNMP-bd_dom_sf"/>
</dbReference>
<dbReference type="InterPro" id="IPR000595">
    <property type="entry name" value="cNMP-bd_dom"/>
</dbReference>
<sequence>MTQDTSFWGRLGKAERAALLEYTTRDVLPPGDRLIRQRGRSRSVMIILRGWAAVVSEPDPRPGDPSAPGANGRLLAFRGEGDIVGDMAGLLNKPRSASLRALDEVEVLELEDTQFKDFLWNHKEAWWTYTEILAERVDEQTANIHFQKHKTSMQIPEILVSLVDKVGRSNRDGIWLPYPRTQTELGSLIGISRESVSTTWSRLRDEGLVATRNGRMLILDLEGLRKIYSTDS</sequence>
<protein>
    <submittedName>
        <fullName evidence="6">CRP-like cAMP-binding protein</fullName>
    </submittedName>
</protein>
<feature type="domain" description="Cyclic nucleotide-binding" evidence="4">
    <location>
        <begin position="7"/>
        <end position="119"/>
    </location>
</feature>
<dbReference type="EMBL" id="JACHMQ010000001">
    <property type="protein sequence ID" value="MBB6398588.1"/>
    <property type="molecule type" value="Genomic_DNA"/>
</dbReference>
<proteinExistence type="predicted"/>
<keyword evidence="1" id="KW-0805">Transcription regulation</keyword>
<reference evidence="6 7" key="1">
    <citation type="submission" date="2020-08" db="EMBL/GenBank/DDBJ databases">
        <title>Sequencing the genomes of 1000 actinobacteria strains.</title>
        <authorList>
            <person name="Klenk H.-P."/>
        </authorList>
    </citation>
    <scope>NUCLEOTIDE SEQUENCE [LARGE SCALE GENOMIC DNA]</scope>
    <source>
        <strain evidence="6 7">DSM 43675</strain>
    </source>
</reference>
<keyword evidence="2" id="KW-0238">DNA-binding</keyword>
<name>A0A7X0G389_9ACTN</name>
<dbReference type="SMART" id="SM00419">
    <property type="entry name" value="HTH_CRP"/>
    <property type="match status" value="1"/>
</dbReference>
<dbReference type="InterPro" id="IPR036388">
    <property type="entry name" value="WH-like_DNA-bd_sf"/>
</dbReference>
<dbReference type="SUPFAM" id="SSF51206">
    <property type="entry name" value="cAMP-binding domain-like"/>
    <property type="match status" value="1"/>
</dbReference>
<feature type="domain" description="HTH crp-type" evidence="5">
    <location>
        <begin position="149"/>
        <end position="222"/>
    </location>
</feature>
<comment type="caution">
    <text evidence="6">The sequence shown here is derived from an EMBL/GenBank/DDBJ whole genome shotgun (WGS) entry which is preliminary data.</text>
</comment>
<keyword evidence="7" id="KW-1185">Reference proteome</keyword>
<evidence type="ECO:0000256" key="1">
    <source>
        <dbReference type="ARBA" id="ARBA00023015"/>
    </source>
</evidence>
<dbReference type="PROSITE" id="PS50042">
    <property type="entry name" value="CNMP_BINDING_3"/>
    <property type="match status" value="1"/>
</dbReference>
<evidence type="ECO:0000259" key="4">
    <source>
        <dbReference type="PROSITE" id="PS50042"/>
    </source>
</evidence>
<dbReference type="SUPFAM" id="SSF46785">
    <property type="entry name" value="Winged helix' DNA-binding domain"/>
    <property type="match status" value="1"/>
</dbReference>
<dbReference type="RefSeq" id="WP_185029690.1">
    <property type="nucleotide sequence ID" value="NZ_JACHMQ010000001.1"/>
</dbReference>
<evidence type="ECO:0000256" key="3">
    <source>
        <dbReference type="ARBA" id="ARBA00023163"/>
    </source>
</evidence>
<evidence type="ECO:0000313" key="6">
    <source>
        <dbReference type="EMBL" id="MBB6398588.1"/>
    </source>
</evidence>